<dbReference type="EMBL" id="SRXT01000007">
    <property type="protein sequence ID" value="TGX50379.1"/>
    <property type="molecule type" value="Genomic_DNA"/>
</dbReference>
<reference evidence="3 4" key="1">
    <citation type="submission" date="2019-04" db="EMBL/GenBank/DDBJ databases">
        <title>Sphingomonas psychrotolerans sp. nov., isolated from soil in the Tianshan Mountains, Xinjiang, China.</title>
        <authorList>
            <person name="Luo Y."/>
            <person name="Sheng H."/>
        </authorList>
    </citation>
    <scope>NUCLEOTIDE SEQUENCE [LARGE SCALE GENOMIC DNA]</scope>
    <source>
        <strain evidence="3 4">ZFGT-11</strain>
    </source>
</reference>
<dbReference type="InterPro" id="IPR036291">
    <property type="entry name" value="NAD(P)-bd_dom_sf"/>
</dbReference>
<evidence type="ECO:0000313" key="4">
    <source>
        <dbReference type="Proteomes" id="UP000306147"/>
    </source>
</evidence>
<dbReference type="GO" id="GO:0000166">
    <property type="term" value="F:nucleotide binding"/>
    <property type="evidence" value="ECO:0007669"/>
    <property type="project" value="InterPro"/>
</dbReference>
<evidence type="ECO:0000259" key="1">
    <source>
        <dbReference type="Pfam" id="PF01408"/>
    </source>
</evidence>
<dbReference type="Proteomes" id="UP000306147">
    <property type="component" value="Unassembled WGS sequence"/>
</dbReference>
<dbReference type="PANTHER" id="PTHR43377:SF1">
    <property type="entry name" value="BILIVERDIN REDUCTASE A"/>
    <property type="match status" value="1"/>
</dbReference>
<dbReference type="AlphaFoldDB" id="A0A4S1X360"/>
<dbReference type="Gene3D" id="3.30.360.10">
    <property type="entry name" value="Dihydrodipicolinate Reductase, domain 2"/>
    <property type="match status" value="1"/>
</dbReference>
<feature type="domain" description="Gfo/Idh/MocA-like oxidoreductase N-terminal" evidence="1">
    <location>
        <begin position="14"/>
        <end position="123"/>
    </location>
</feature>
<accession>A0A4S1X360</accession>
<organism evidence="3 4">
    <name type="scientific">Sphingomonas gei</name>
    <dbReference type="NCBI Taxonomy" id="1395960"/>
    <lineage>
        <taxon>Bacteria</taxon>
        <taxon>Pseudomonadati</taxon>
        <taxon>Pseudomonadota</taxon>
        <taxon>Alphaproteobacteria</taxon>
        <taxon>Sphingomonadales</taxon>
        <taxon>Sphingomonadaceae</taxon>
        <taxon>Sphingomonas</taxon>
    </lineage>
</organism>
<dbReference type="Gene3D" id="3.40.50.720">
    <property type="entry name" value="NAD(P)-binding Rossmann-like Domain"/>
    <property type="match status" value="1"/>
</dbReference>
<dbReference type="Pfam" id="PF22725">
    <property type="entry name" value="GFO_IDH_MocA_C3"/>
    <property type="match status" value="1"/>
</dbReference>
<dbReference type="SUPFAM" id="SSF55347">
    <property type="entry name" value="Glyceraldehyde-3-phosphate dehydrogenase-like, C-terminal domain"/>
    <property type="match status" value="1"/>
</dbReference>
<name>A0A4S1X360_9SPHN</name>
<dbReference type="PANTHER" id="PTHR43377">
    <property type="entry name" value="BILIVERDIN REDUCTASE A"/>
    <property type="match status" value="1"/>
</dbReference>
<feature type="domain" description="GFO/IDH/MocA-like oxidoreductase" evidence="2">
    <location>
        <begin position="133"/>
        <end position="255"/>
    </location>
</feature>
<dbReference type="Pfam" id="PF01408">
    <property type="entry name" value="GFO_IDH_MocA"/>
    <property type="match status" value="1"/>
</dbReference>
<proteinExistence type="predicted"/>
<keyword evidence="4" id="KW-1185">Reference proteome</keyword>
<protein>
    <submittedName>
        <fullName evidence="3">Gfo/Idh/MocA family oxidoreductase</fullName>
    </submittedName>
</protein>
<dbReference type="SUPFAM" id="SSF51735">
    <property type="entry name" value="NAD(P)-binding Rossmann-fold domains"/>
    <property type="match status" value="1"/>
</dbReference>
<evidence type="ECO:0000313" key="3">
    <source>
        <dbReference type="EMBL" id="TGX50379.1"/>
    </source>
</evidence>
<sequence>MPMSHPRRYLISSLGSIGHRHLQNLISLRPGSRIAVLRRPDSVAKPLPPGVAQQFETMEEALAFQPEAAILAGPAPTHVPLALALVGQSIPIFMEKPLSHDFARVAELRDLAAARNVPVMVGYNLRFNPSLITFRELVHSEALGTIRAVRAEVGQFLPDWRPRADYRHSVSASQSLGGGVLLELSHEIDYIYWLFGMPDRVSCRGGRYSDLDIDVEDLVELCLEYSAPRRLVSIHLDFLQRTATRSCKVIGAMGVATWDAMKDRIELDIVAPERRVETIARPMQERNEMYLAELRTFLLSAEQGGATAIPLDQAIDVLAIVMAAKRAMVSGRPETPSTIEVVR</sequence>
<dbReference type="InterPro" id="IPR051450">
    <property type="entry name" value="Gfo/Idh/MocA_Oxidoreductases"/>
</dbReference>
<dbReference type="InterPro" id="IPR055170">
    <property type="entry name" value="GFO_IDH_MocA-like_dom"/>
</dbReference>
<evidence type="ECO:0000259" key="2">
    <source>
        <dbReference type="Pfam" id="PF22725"/>
    </source>
</evidence>
<dbReference type="OrthoDB" id="9815825at2"/>
<gene>
    <name evidence="3" type="ORF">E5A73_18385</name>
</gene>
<dbReference type="InterPro" id="IPR000683">
    <property type="entry name" value="Gfo/Idh/MocA-like_OxRdtase_N"/>
</dbReference>
<comment type="caution">
    <text evidence="3">The sequence shown here is derived from an EMBL/GenBank/DDBJ whole genome shotgun (WGS) entry which is preliminary data.</text>
</comment>